<dbReference type="SUPFAM" id="SSF50370">
    <property type="entry name" value="Ricin B-like lectins"/>
    <property type="match status" value="1"/>
</dbReference>
<dbReference type="Pfam" id="PF00652">
    <property type="entry name" value="Ricin_B_lectin"/>
    <property type="match status" value="1"/>
</dbReference>
<dbReference type="InterPro" id="IPR035992">
    <property type="entry name" value="Ricin_B-like_lectins"/>
</dbReference>
<protein>
    <recommendedName>
        <fullName evidence="3">Ricin B lectin domain-containing protein</fullName>
    </recommendedName>
</protein>
<dbReference type="EMBL" id="BOMN01000132">
    <property type="protein sequence ID" value="GIE26065.1"/>
    <property type="molecule type" value="Genomic_DNA"/>
</dbReference>
<gene>
    <name evidence="4" type="ORF">Ahu01nite_091670</name>
</gene>
<dbReference type="RefSeq" id="WP_203842981.1">
    <property type="nucleotide sequence ID" value="NZ_BAAATV010000018.1"/>
</dbReference>
<evidence type="ECO:0000313" key="4">
    <source>
        <dbReference type="EMBL" id="GIE26065.1"/>
    </source>
</evidence>
<feature type="compositionally biased region" description="Polar residues" evidence="1">
    <location>
        <begin position="159"/>
        <end position="174"/>
    </location>
</feature>
<dbReference type="PROSITE" id="PS50231">
    <property type="entry name" value="RICIN_B_LECTIN"/>
    <property type="match status" value="1"/>
</dbReference>
<feature type="domain" description="Ricin B lectin" evidence="3">
    <location>
        <begin position="191"/>
        <end position="303"/>
    </location>
</feature>
<feature type="region of interest" description="Disordered" evidence="1">
    <location>
        <begin position="98"/>
        <end position="174"/>
    </location>
</feature>
<dbReference type="InterPro" id="IPR000772">
    <property type="entry name" value="Ricin_B_lectin"/>
</dbReference>
<comment type="caution">
    <text evidence="4">The sequence shown here is derived from an EMBL/GenBank/DDBJ whole genome shotgun (WGS) entry which is preliminary data.</text>
</comment>
<dbReference type="SMART" id="SM00458">
    <property type="entry name" value="RICIN"/>
    <property type="match status" value="1"/>
</dbReference>
<accession>A0ABQ4A5C6</accession>
<dbReference type="Proteomes" id="UP000603200">
    <property type="component" value="Unassembled WGS sequence"/>
</dbReference>
<name>A0ABQ4A5C6_9ACTN</name>
<keyword evidence="2" id="KW-1133">Transmembrane helix</keyword>
<evidence type="ECO:0000256" key="1">
    <source>
        <dbReference type="SAM" id="MobiDB-lite"/>
    </source>
</evidence>
<proteinExistence type="predicted"/>
<dbReference type="Gene3D" id="2.80.10.50">
    <property type="match status" value="1"/>
</dbReference>
<feature type="transmembrane region" description="Helical" evidence="2">
    <location>
        <begin position="73"/>
        <end position="96"/>
    </location>
</feature>
<evidence type="ECO:0000313" key="5">
    <source>
        <dbReference type="Proteomes" id="UP000603200"/>
    </source>
</evidence>
<evidence type="ECO:0000256" key="2">
    <source>
        <dbReference type="SAM" id="Phobius"/>
    </source>
</evidence>
<evidence type="ECO:0000259" key="3">
    <source>
        <dbReference type="SMART" id="SM00458"/>
    </source>
</evidence>
<keyword evidence="2" id="KW-0472">Membrane</keyword>
<sequence length="304" mass="29404">MQTGDEAGGAVRGSDPLLVRPYISQKSNVAGQPAATWPESAVAAVAPGPVEAETTVLPVVALDGAPARPRRRVVLLLAAGVGAVVLAGAVAAGIVASRPDSGGRVALPPDLPSTRTATTDAVAAPSAPQASGGVQKTGAAGADGRSAPVSKPVGGKTSAARTTSPTVKSATSVPAETVAPATTGALAPITTRVGRLVSGGLCLDVDQGVAAEMKTCSGTSDQVWTLNSDGTLLALGKCGQTSGGGGFALGSCFGSDTEKWQVGGGASLVNVATGTCLTGGTTAGFDVRMSACTGAATQAWALSS</sequence>
<reference evidence="4 5" key="1">
    <citation type="submission" date="2021-01" db="EMBL/GenBank/DDBJ databases">
        <title>Whole genome shotgun sequence of Actinoplanes humidus NBRC 14915.</title>
        <authorList>
            <person name="Komaki H."/>
            <person name="Tamura T."/>
        </authorList>
    </citation>
    <scope>NUCLEOTIDE SEQUENCE [LARGE SCALE GENOMIC DNA]</scope>
    <source>
        <strain evidence="4 5">NBRC 14915</strain>
    </source>
</reference>
<keyword evidence="5" id="KW-1185">Reference proteome</keyword>
<keyword evidence="2" id="KW-0812">Transmembrane</keyword>
<organism evidence="4 5">
    <name type="scientific">Winogradskya humida</name>
    <dbReference type="NCBI Taxonomy" id="113566"/>
    <lineage>
        <taxon>Bacteria</taxon>
        <taxon>Bacillati</taxon>
        <taxon>Actinomycetota</taxon>
        <taxon>Actinomycetes</taxon>
        <taxon>Micromonosporales</taxon>
        <taxon>Micromonosporaceae</taxon>
        <taxon>Winogradskya</taxon>
    </lineage>
</organism>